<comment type="caution">
    <text evidence="10">The sequence shown here is derived from an EMBL/GenBank/DDBJ whole genome shotgun (WGS) entry which is preliminary data.</text>
</comment>
<dbReference type="Gene3D" id="3.30.160.60">
    <property type="entry name" value="Classic Zinc Finger"/>
    <property type="match status" value="1"/>
</dbReference>
<evidence type="ECO:0000313" key="11">
    <source>
        <dbReference type="Proteomes" id="UP000055045"/>
    </source>
</evidence>
<keyword evidence="6" id="KW-0539">Nucleus</keyword>
<dbReference type="PANTHER" id="PTHR40626:SF11">
    <property type="entry name" value="ZINC FINGER PROTEIN YPR022C"/>
    <property type="match status" value="1"/>
</dbReference>
<feature type="region of interest" description="Disordered" evidence="8">
    <location>
        <begin position="1"/>
        <end position="24"/>
    </location>
</feature>
<dbReference type="SUPFAM" id="SSF57667">
    <property type="entry name" value="beta-beta-alpha zinc fingers"/>
    <property type="match status" value="1"/>
</dbReference>
<dbReference type="PROSITE" id="PS50157">
    <property type="entry name" value="ZINC_FINGER_C2H2_2"/>
    <property type="match status" value="1"/>
</dbReference>
<evidence type="ECO:0000256" key="8">
    <source>
        <dbReference type="SAM" id="MobiDB-lite"/>
    </source>
</evidence>
<evidence type="ECO:0000256" key="3">
    <source>
        <dbReference type="ARBA" id="ARBA00022737"/>
    </source>
</evidence>
<keyword evidence="11" id="KW-1185">Reference proteome</keyword>
<protein>
    <recommendedName>
        <fullName evidence="9">C2H2-type domain-containing protein</fullName>
    </recommendedName>
</protein>
<dbReference type="PROSITE" id="PS00028">
    <property type="entry name" value="ZINC_FINGER_C2H2_1"/>
    <property type="match status" value="1"/>
</dbReference>
<organism evidence="10 11">
    <name type="scientific">Penicillium freii</name>
    <dbReference type="NCBI Taxonomy" id="48697"/>
    <lineage>
        <taxon>Eukaryota</taxon>
        <taxon>Fungi</taxon>
        <taxon>Dikarya</taxon>
        <taxon>Ascomycota</taxon>
        <taxon>Pezizomycotina</taxon>
        <taxon>Eurotiomycetes</taxon>
        <taxon>Eurotiomycetidae</taxon>
        <taxon>Eurotiales</taxon>
        <taxon>Aspergillaceae</taxon>
        <taxon>Penicillium</taxon>
    </lineage>
</organism>
<dbReference type="FunFam" id="3.30.160.60:FF:000446">
    <property type="entry name" value="Zinc finger protein"/>
    <property type="match status" value="1"/>
</dbReference>
<dbReference type="InterPro" id="IPR051059">
    <property type="entry name" value="VerF-like"/>
</dbReference>
<keyword evidence="4 7" id="KW-0863">Zinc-finger</keyword>
<evidence type="ECO:0000256" key="6">
    <source>
        <dbReference type="ARBA" id="ARBA00023242"/>
    </source>
</evidence>
<dbReference type="InterPro" id="IPR036236">
    <property type="entry name" value="Znf_C2H2_sf"/>
</dbReference>
<keyword evidence="2" id="KW-0479">Metal-binding</keyword>
<accession>A0A124GR74</accession>
<evidence type="ECO:0000256" key="2">
    <source>
        <dbReference type="ARBA" id="ARBA00022723"/>
    </source>
</evidence>
<dbReference type="GO" id="GO:0008270">
    <property type="term" value="F:zinc ion binding"/>
    <property type="evidence" value="ECO:0007669"/>
    <property type="project" value="UniProtKB-KW"/>
</dbReference>
<dbReference type="InterPro" id="IPR013087">
    <property type="entry name" value="Znf_C2H2_type"/>
</dbReference>
<evidence type="ECO:0000256" key="1">
    <source>
        <dbReference type="ARBA" id="ARBA00004123"/>
    </source>
</evidence>
<feature type="domain" description="C2H2-type" evidence="9">
    <location>
        <begin position="26"/>
        <end position="54"/>
    </location>
</feature>
<evidence type="ECO:0000259" key="9">
    <source>
        <dbReference type="PROSITE" id="PS50157"/>
    </source>
</evidence>
<dbReference type="GO" id="GO:0005634">
    <property type="term" value="C:nucleus"/>
    <property type="evidence" value="ECO:0007669"/>
    <property type="project" value="UniProtKB-SubCell"/>
</dbReference>
<proteinExistence type="predicted"/>
<dbReference type="SMART" id="SM00355">
    <property type="entry name" value="ZnF_C2H2"/>
    <property type="match status" value="1"/>
</dbReference>
<keyword evidence="5" id="KW-0862">Zinc</keyword>
<dbReference type="EMBL" id="LLXE01000179">
    <property type="protein sequence ID" value="KUM60338.1"/>
    <property type="molecule type" value="Genomic_DNA"/>
</dbReference>
<sequence>MNEMNEMNQNISTSGMTSGVDQHRPFPCDQCSKLFTRSENLQRHKRARHGGASRKNFQCSRCHARFSRRCRGRVCIPPRQWSAYRHL</sequence>
<dbReference type="GO" id="GO:0000785">
    <property type="term" value="C:chromatin"/>
    <property type="evidence" value="ECO:0007669"/>
    <property type="project" value="TreeGrafter"/>
</dbReference>
<dbReference type="PANTHER" id="PTHR40626">
    <property type="entry name" value="MIP31509P"/>
    <property type="match status" value="1"/>
</dbReference>
<feature type="compositionally biased region" description="Polar residues" evidence="8">
    <location>
        <begin position="1"/>
        <end position="20"/>
    </location>
</feature>
<keyword evidence="3" id="KW-0677">Repeat</keyword>
<evidence type="ECO:0000313" key="10">
    <source>
        <dbReference type="EMBL" id="KUM60338.1"/>
    </source>
</evidence>
<dbReference type="GO" id="GO:0000978">
    <property type="term" value="F:RNA polymerase II cis-regulatory region sequence-specific DNA binding"/>
    <property type="evidence" value="ECO:0007669"/>
    <property type="project" value="InterPro"/>
</dbReference>
<dbReference type="AlphaFoldDB" id="A0A124GR74"/>
<name>A0A124GR74_PENFR</name>
<evidence type="ECO:0000256" key="4">
    <source>
        <dbReference type="ARBA" id="ARBA00022771"/>
    </source>
</evidence>
<dbReference type="STRING" id="48697.A0A124GR74"/>
<comment type="subcellular location">
    <subcellularLocation>
        <location evidence="1">Nucleus</location>
    </subcellularLocation>
</comment>
<dbReference type="Proteomes" id="UP000055045">
    <property type="component" value="Unassembled WGS sequence"/>
</dbReference>
<dbReference type="GO" id="GO:0000981">
    <property type="term" value="F:DNA-binding transcription factor activity, RNA polymerase II-specific"/>
    <property type="evidence" value="ECO:0007669"/>
    <property type="project" value="InterPro"/>
</dbReference>
<reference evidence="10 11" key="1">
    <citation type="submission" date="2015-10" db="EMBL/GenBank/DDBJ databases">
        <title>Genome sequencing of Penicillium freii.</title>
        <authorList>
            <person name="Nguyen H.D."/>
            <person name="Visagie C.M."/>
            <person name="Seifert K.A."/>
        </authorList>
    </citation>
    <scope>NUCLEOTIDE SEQUENCE [LARGE SCALE GENOMIC DNA]</scope>
    <source>
        <strain evidence="10 11">DAOM 242723</strain>
    </source>
</reference>
<gene>
    <name evidence="10" type="ORF">ACN42_g6787</name>
</gene>
<evidence type="ECO:0000256" key="7">
    <source>
        <dbReference type="PROSITE-ProRule" id="PRU00042"/>
    </source>
</evidence>
<evidence type="ECO:0000256" key="5">
    <source>
        <dbReference type="ARBA" id="ARBA00022833"/>
    </source>
</evidence>